<proteinExistence type="predicted"/>
<feature type="region of interest" description="Disordered" evidence="1">
    <location>
        <begin position="1"/>
        <end position="47"/>
    </location>
</feature>
<name>A0A494V2W5_9ACTN</name>
<feature type="region of interest" description="Disordered" evidence="1">
    <location>
        <begin position="216"/>
        <end position="306"/>
    </location>
</feature>
<organism evidence="2 3">
    <name type="scientific">Streptomyces fungicidicus</name>
    <dbReference type="NCBI Taxonomy" id="68203"/>
    <lineage>
        <taxon>Bacteria</taxon>
        <taxon>Bacillati</taxon>
        <taxon>Actinomycetota</taxon>
        <taxon>Actinomycetes</taxon>
        <taxon>Kitasatosporales</taxon>
        <taxon>Streptomycetaceae</taxon>
        <taxon>Streptomyces</taxon>
    </lineage>
</organism>
<evidence type="ECO:0000313" key="2">
    <source>
        <dbReference type="EMBL" id="AYL37294.1"/>
    </source>
</evidence>
<dbReference type="AlphaFoldDB" id="A0A494V2W5"/>
<dbReference type="KEGG" id="sfug:CNQ36_18890"/>
<dbReference type="RefSeq" id="WP_121546873.1">
    <property type="nucleotide sequence ID" value="NZ_CP023407.1"/>
</dbReference>
<reference evidence="2 3" key="1">
    <citation type="submission" date="2017-09" db="EMBL/GenBank/DDBJ databases">
        <authorList>
            <person name="Zhang H."/>
            <person name="Hu S."/>
            <person name="Xu J."/>
            <person name="He Z."/>
        </authorList>
    </citation>
    <scope>NUCLEOTIDE SEQUENCE [LARGE SCALE GENOMIC DNA]</scope>
    <source>
        <strain evidence="2 3">TXX3120</strain>
    </source>
</reference>
<evidence type="ECO:0000313" key="3">
    <source>
        <dbReference type="Proteomes" id="UP000282170"/>
    </source>
</evidence>
<protein>
    <submittedName>
        <fullName evidence="2">Uncharacterized protein</fullName>
    </submittedName>
</protein>
<evidence type="ECO:0000256" key="1">
    <source>
        <dbReference type="SAM" id="MobiDB-lite"/>
    </source>
</evidence>
<keyword evidence="3" id="KW-1185">Reference proteome</keyword>
<sequence length="306" mass="31664">MAGSDSGASSTASNAGSYRSVRVHRNGDVTDSSSAVPDDAPEPHRDSLAGVYDQAHDRFYSITVSSSGSEYQARRWDQRAAKWIKDHKDGVGRALVDVAPSLIQGAANFAPAGLARTAVKTVGLGSQVALTAYDAYQLYQQDRADPMRVTSLGGRAVSTGLNLYNALGPQGTATAVAGGAANWAAGAATVTKAVADAQTPTLPLYQQRANIPLQDLPARLQPPPPGTPTTVSSIDSFHTAPSAPGDGPAVPLPRLTSRPVGEFGPPGGRDTREDRRPPAQGTARTSATHRTVHTPPAQRGGSGPSM</sequence>
<accession>A0A494V2W5</accession>
<dbReference type="GeneID" id="93884898"/>
<dbReference type="Proteomes" id="UP000282170">
    <property type="component" value="Chromosome"/>
</dbReference>
<gene>
    <name evidence="2" type="ORF">CNQ36_18890</name>
</gene>
<feature type="compositionally biased region" description="Low complexity" evidence="1">
    <location>
        <begin position="1"/>
        <end position="17"/>
    </location>
</feature>
<dbReference type="EMBL" id="CP023407">
    <property type="protein sequence ID" value="AYL37294.1"/>
    <property type="molecule type" value="Genomic_DNA"/>
</dbReference>